<dbReference type="Proteomes" id="UP000521872">
    <property type="component" value="Unassembled WGS sequence"/>
</dbReference>
<gene>
    <name evidence="1" type="ORF">D9613_008139</name>
</gene>
<protein>
    <submittedName>
        <fullName evidence="1">Uncharacterized protein</fullName>
    </submittedName>
</protein>
<accession>A0A8H4VLD0</accession>
<evidence type="ECO:0000313" key="1">
    <source>
        <dbReference type="EMBL" id="KAF4614143.1"/>
    </source>
</evidence>
<keyword evidence="2" id="KW-1185">Reference proteome</keyword>
<sequence length="411" mass="46421">MSFPQELSDMIIDEASKIPGKEESTRALTSLSLVSTAFRERAHGHLFASITFDGSARAMEAAQNLLGLLEVDHDTDTLGLASKITSFACSIPQSGAGPLVMILNKLFIAEGRLCSLHLAFLSPYSWPYLPENLARAIFEVCHRPRLATLSIDWLYNIPRNFLQHSFVKRLTLDFVSVSDSQLPEFWFAGVAGQGHCEAVLLEYLNVSVEKRILPLLTTSPQFDPKTVFSCLQELHFHDIFEDTDLRAQLSEVLSGCQGQLGILKVWLAQVYHDLMSLPIGNLHNLHTFAMTVTRHTDTPLSNFAAFLEHREFPPSLHNIELGFLFSLTGLTIPVDDKAIFDAFRKMGSDVLDELFAQQKFDHVRYFSLQCELYLHSSYVRRPEELERLLPSRFPHIASRGHLSFSVRVKLF</sequence>
<name>A0A8H4VLD0_9AGAR</name>
<organism evidence="1 2">
    <name type="scientific">Agrocybe pediades</name>
    <dbReference type="NCBI Taxonomy" id="84607"/>
    <lineage>
        <taxon>Eukaryota</taxon>
        <taxon>Fungi</taxon>
        <taxon>Dikarya</taxon>
        <taxon>Basidiomycota</taxon>
        <taxon>Agaricomycotina</taxon>
        <taxon>Agaricomycetes</taxon>
        <taxon>Agaricomycetidae</taxon>
        <taxon>Agaricales</taxon>
        <taxon>Agaricineae</taxon>
        <taxon>Strophariaceae</taxon>
        <taxon>Agrocybe</taxon>
    </lineage>
</organism>
<proteinExistence type="predicted"/>
<evidence type="ECO:0000313" key="2">
    <source>
        <dbReference type="Proteomes" id="UP000521872"/>
    </source>
</evidence>
<reference evidence="1 2" key="1">
    <citation type="submission" date="2019-12" db="EMBL/GenBank/DDBJ databases">
        <authorList>
            <person name="Floudas D."/>
            <person name="Bentzer J."/>
            <person name="Ahren D."/>
            <person name="Johansson T."/>
            <person name="Persson P."/>
            <person name="Tunlid A."/>
        </authorList>
    </citation>
    <scope>NUCLEOTIDE SEQUENCE [LARGE SCALE GENOMIC DNA]</scope>
    <source>
        <strain evidence="1 2">CBS 102.39</strain>
    </source>
</reference>
<comment type="caution">
    <text evidence="1">The sequence shown here is derived from an EMBL/GenBank/DDBJ whole genome shotgun (WGS) entry which is preliminary data.</text>
</comment>
<dbReference type="AlphaFoldDB" id="A0A8H4VLD0"/>
<dbReference type="EMBL" id="JAACJL010000045">
    <property type="protein sequence ID" value="KAF4614143.1"/>
    <property type="molecule type" value="Genomic_DNA"/>
</dbReference>